<dbReference type="EMBL" id="JAAAHW010003586">
    <property type="protein sequence ID" value="KAF9982419.1"/>
    <property type="molecule type" value="Genomic_DNA"/>
</dbReference>
<dbReference type="AlphaFoldDB" id="A0A9P6M9H6"/>
<protein>
    <submittedName>
        <fullName evidence="1">Uncharacterized protein</fullName>
    </submittedName>
</protein>
<feature type="non-terminal residue" evidence="1">
    <location>
        <position position="1"/>
    </location>
</feature>
<proteinExistence type="predicted"/>
<dbReference type="OrthoDB" id="2422474at2759"/>
<name>A0A9P6M9H6_9FUNG</name>
<dbReference type="Proteomes" id="UP000749646">
    <property type="component" value="Unassembled WGS sequence"/>
</dbReference>
<organism evidence="1 2">
    <name type="scientific">Modicella reniformis</name>
    <dbReference type="NCBI Taxonomy" id="1440133"/>
    <lineage>
        <taxon>Eukaryota</taxon>
        <taxon>Fungi</taxon>
        <taxon>Fungi incertae sedis</taxon>
        <taxon>Mucoromycota</taxon>
        <taxon>Mortierellomycotina</taxon>
        <taxon>Mortierellomycetes</taxon>
        <taxon>Mortierellales</taxon>
        <taxon>Mortierellaceae</taxon>
        <taxon>Modicella</taxon>
    </lineage>
</organism>
<evidence type="ECO:0000313" key="1">
    <source>
        <dbReference type="EMBL" id="KAF9982419.1"/>
    </source>
</evidence>
<keyword evidence="2" id="KW-1185">Reference proteome</keyword>
<dbReference type="Gene3D" id="3.80.10.10">
    <property type="entry name" value="Ribonuclease Inhibitor"/>
    <property type="match status" value="1"/>
</dbReference>
<sequence length="486" mass="54412">LADNEFSVRPIRLEESTKWVCEECYELLSAKRSIPVDHLVFLKEYTLLTRQTTEVEVTLRCSTSVILFKGAVEGNSQLRKAILHIKSGYFQTRERRFGAQYHAIQKQFIELGEALRKQHLTSLEIHVDHEYGNVFAGLQHVLKCAYLKTLRVVGVPAFLGVGFQNKTNKLEQLVLDGVHIDTKEAATNFATLLKTNPVLKSLHLSRSCLTIEAVSILIWNEGVKSCFSKLSELNLSNNDFCADTARSLISMALQGEKLTLLDLSDNQRICSTGRGKLMELLRTRDRVVVSFNDRTFTRGYPPPDCSEKRLPNYETEDKDTEAQNLPSEIKSTGALGFDTRSSGRCCKVLLDGQTSRESGDGGRDDVAILRVRDNFHGSDPESLSDVRGYSSCQVGGISRLGNKKMESLQSRPHFNARSSIHTLRCCMLRECLIFLKVNSNGTYKLKQLKLDGVHLDTQGAVTLVIKPLRTNSVLASTTDIRSDHDP</sequence>
<comment type="caution">
    <text evidence="1">The sequence shown here is derived from an EMBL/GenBank/DDBJ whole genome shotgun (WGS) entry which is preliminary data.</text>
</comment>
<evidence type="ECO:0000313" key="2">
    <source>
        <dbReference type="Proteomes" id="UP000749646"/>
    </source>
</evidence>
<gene>
    <name evidence="1" type="ORF">BGZ65_002893</name>
</gene>
<reference evidence="1" key="1">
    <citation type="journal article" date="2020" name="Fungal Divers.">
        <title>Resolving the Mortierellaceae phylogeny through synthesis of multi-gene phylogenetics and phylogenomics.</title>
        <authorList>
            <person name="Vandepol N."/>
            <person name="Liber J."/>
            <person name="Desiro A."/>
            <person name="Na H."/>
            <person name="Kennedy M."/>
            <person name="Barry K."/>
            <person name="Grigoriev I.V."/>
            <person name="Miller A.N."/>
            <person name="O'Donnell K."/>
            <person name="Stajich J.E."/>
            <person name="Bonito G."/>
        </authorList>
    </citation>
    <scope>NUCLEOTIDE SEQUENCE</scope>
    <source>
        <strain evidence="1">MES-2147</strain>
    </source>
</reference>
<dbReference type="SUPFAM" id="SSF52047">
    <property type="entry name" value="RNI-like"/>
    <property type="match status" value="1"/>
</dbReference>
<accession>A0A9P6M9H6</accession>
<dbReference type="InterPro" id="IPR032675">
    <property type="entry name" value="LRR_dom_sf"/>
</dbReference>